<name>A0A9X0R077_9PROT</name>
<sequence length="229" mass="25258">MDIRDLFDLLWTWTPYLAGGFAWNVAVSIAAMAMGTLLGAGLAYGRLSAQRGLAQSARGLTTVSRNLPTFVCLFYLAFLVPNEFTLLGVTLRVLPWVKASLALSIAVTGYISDTLGAALADHRRGRPEAMLLFLPSWMTYFLIIVMASSTASVIGVSEIVSRANTVIGATGRNDLMVWVYLYAMLWFLGFCWPLTRLMRAIQRRIRERSLMRPPHRGRPAGGLLGARQS</sequence>
<evidence type="ECO:0000256" key="5">
    <source>
        <dbReference type="ARBA" id="ARBA00023136"/>
    </source>
</evidence>
<evidence type="ECO:0000256" key="3">
    <source>
        <dbReference type="ARBA" id="ARBA00022970"/>
    </source>
</evidence>
<dbReference type="EMBL" id="JACOMF010000014">
    <property type="protein sequence ID" value="MBC4016342.1"/>
    <property type="molecule type" value="Genomic_DNA"/>
</dbReference>
<evidence type="ECO:0000256" key="1">
    <source>
        <dbReference type="ARBA" id="ARBA00004141"/>
    </source>
</evidence>
<proteinExistence type="predicted"/>
<dbReference type="PANTHER" id="PTHR30614:SF0">
    <property type="entry name" value="L-CYSTINE TRANSPORT SYSTEM PERMEASE PROTEIN TCYL"/>
    <property type="match status" value="1"/>
</dbReference>
<feature type="transmembrane region" description="Helical" evidence="6">
    <location>
        <begin position="66"/>
        <end position="89"/>
    </location>
</feature>
<keyword evidence="4 6" id="KW-1133">Transmembrane helix</keyword>
<keyword evidence="5 6" id="KW-0472">Membrane</keyword>
<dbReference type="PANTHER" id="PTHR30614">
    <property type="entry name" value="MEMBRANE COMPONENT OF AMINO ACID ABC TRANSPORTER"/>
    <property type="match status" value="1"/>
</dbReference>
<evidence type="ECO:0000313" key="8">
    <source>
        <dbReference type="Proteomes" id="UP000600101"/>
    </source>
</evidence>
<comment type="subcellular location">
    <subcellularLocation>
        <location evidence="1">Membrane</location>
        <topology evidence="1">Multi-pass membrane protein</topology>
    </subcellularLocation>
</comment>
<dbReference type="Proteomes" id="UP000600101">
    <property type="component" value="Unassembled WGS sequence"/>
</dbReference>
<dbReference type="SUPFAM" id="SSF161098">
    <property type="entry name" value="MetI-like"/>
    <property type="match status" value="1"/>
</dbReference>
<evidence type="ECO:0000313" key="7">
    <source>
        <dbReference type="EMBL" id="MBC4016342.1"/>
    </source>
</evidence>
<keyword evidence="3" id="KW-0813">Transport</keyword>
<keyword evidence="3" id="KW-0029">Amino-acid transport</keyword>
<gene>
    <name evidence="7" type="ORF">H7965_13540</name>
</gene>
<evidence type="ECO:0000256" key="4">
    <source>
        <dbReference type="ARBA" id="ARBA00022989"/>
    </source>
</evidence>
<dbReference type="InterPro" id="IPR035906">
    <property type="entry name" value="MetI-like_sf"/>
</dbReference>
<feature type="transmembrane region" description="Helical" evidence="6">
    <location>
        <begin position="101"/>
        <end position="120"/>
    </location>
</feature>
<evidence type="ECO:0000256" key="2">
    <source>
        <dbReference type="ARBA" id="ARBA00022692"/>
    </source>
</evidence>
<dbReference type="GO" id="GO:0016020">
    <property type="term" value="C:membrane"/>
    <property type="evidence" value="ECO:0007669"/>
    <property type="project" value="UniProtKB-SubCell"/>
</dbReference>
<feature type="transmembrane region" description="Helical" evidence="6">
    <location>
        <begin position="175"/>
        <end position="195"/>
    </location>
</feature>
<keyword evidence="8" id="KW-1185">Reference proteome</keyword>
<dbReference type="InterPro" id="IPR043429">
    <property type="entry name" value="ArtM/GltK/GlnP/TcyL/YhdX-like"/>
</dbReference>
<organism evidence="7 8">
    <name type="scientific">Siccirubricoccus deserti</name>
    <dbReference type="NCBI Taxonomy" id="2013562"/>
    <lineage>
        <taxon>Bacteria</taxon>
        <taxon>Pseudomonadati</taxon>
        <taxon>Pseudomonadota</taxon>
        <taxon>Alphaproteobacteria</taxon>
        <taxon>Acetobacterales</taxon>
        <taxon>Roseomonadaceae</taxon>
        <taxon>Siccirubricoccus</taxon>
    </lineage>
</organism>
<dbReference type="GO" id="GO:0055085">
    <property type="term" value="P:transmembrane transport"/>
    <property type="evidence" value="ECO:0007669"/>
    <property type="project" value="InterPro"/>
</dbReference>
<protein>
    <submittedName>
        <fullName evidence="7">Polar amino acid ABC transporter permease</fullName>
    </submittedName>
</protein>
<keyword evidence="2 6" id="KW-0812">Transmembrane</keyword>
<dbReference type="RefSeq" id="WP_186771112.1">
    <property type="nucleotide sequence ID" value="NZ_JACOMF010000014.1"/>
</dbReference>
<comment type="caution">
    <text evidence="7">The sequence shown here is derived from an EMBL/GenBank/DDBJ whole genome shotgun (WGS) entry which is preliminary data.</text>
</comment>
<reference evidence="7" key="1">
    <citation type="submission" date="2020-08" db="EMBL/GenBank/DDBJ databases">
        <authorList>
            <person name="Hu Y."/>
            <person name="Nguyen S.V."/>
            <person name="Li F."/>
            <person name="Fanning S."/>
        </authorList>
    </citation>
    <scope>NUCLEOTIDE SEQUENCE</scope>
    <source>
        <strain evidence="7">SYSU D8009</strain>
    </source>
</reference>
<dbReference type="Gene3D" id="1.10.3720.10">
    <property type="entry name" value="MetI-like"/>
    <property type="match status" value="2"/>
</dbReference>
<dbReference type="GO" id="GO:0006865">
    <property type="term" value="P:amino acid transport"/>
    <property type="evidence" value="ECO:0007669"/>
    <property type="project" value="UniProtKB-KW"/>
</dbReference>
<accession>A0A9X0R077</accession>
<evidence type="ECO:0000256" key="6">
    <source>
        <dbReference type="SAM" id="Phobius"/>
    </source>
</evidence>
<feature type="transmembrane region" description="Helical" evidence="6">
    <location>
        <begin position="132"/>
        <end position="155"/>
    </location>
</feature>
<dbReference type="AlphaFoldDB" id="A0A9X0R077"/>
<feature type="transmembrane region" description="Helical" evidence="6">
    <location>
        <begin position="20"/>
        <end position="45"/>
    </location>
</feature>